<dbReference type="PROSITE" id="PS50937">
    <property type="entry name" value="HTH_MERR_2"/>
    <property type="match status" value="1"/>
</dbReference>
<dbReference type="InterPro" id="IPR000551">
    <property type="entry name" value="MerR-type_HTH_dom"/>
</dbReference>
<dbReference type="Proteomes" id="UP000317940">
    <property type="component" value="Unassembled WGS sequence"/>
</dbReference>
<sequence length="127" mass="14175">MLIGELARRTGVSERLRRYYERTELIRAERRANGYREYDERTVETVHRVRALLAAGLPTRTIRQVLPCTRDAAALRPCPGVLASLREQLDVLDQRAADLETARHLLRRTIAATEGAVGAEAPVTVAG</sequence>
<organism evidence="3 4">
    <name type="scientific">Kitasatospora viridis</name>
    <dbReference type="NCBI Taxonomy" id="281105"/>
    <lineage>
        <taxon>Bacteria</taxon>
        <taxon>Bacillati</taxon>
        <taxon>Actinomycetota</taxon>
        <taxon>Actinomycetes</taxon>
        <taxon>Kitasatosporales</taxon>
        <taxon>Streptomycetaceae</taxon>
        <taxon>Kitasatospora</taxon>
    </lineage>
</organism>
<comment type="caution">
    <text evidence="3">The sequence shown here is derived from an EMBL/GenBank/DDBJ whole genome shotgun (WGS) entry which is preliminary data.</text>
</comment>
<proteinExistence type="predicted"/>
<dbReference type="EMBL" id="VIWT01000001">
    <property type="protein sequence ID" value="TWF96926.1"/>
    <property type="molecule type" value="Genomic_DNA"/>
</dbReference>
<dbReference type="AlphaFoldDB" id="A0A561UC49"/>
<dbReference type="Pfam" id="PF13411">
    <property type="entry name" value="MerR_1"/>
    <property type="match status" value="1"/>
</dbReference>
<reference evidence="3 4" key="1">
    <citation type="submission" date="2019-06" db="EMBL/GenBank/DDBJ databases">
        <title>Sequencing the genomes of 1000 actinobacteria strains.</title>
        <authorList>
            <person name="Klenk H.-P."/>
        </authorList>
    </citation>
    <scope>NUCLEOTIDE SEQUENCE [LARGE SCALE GENOMIC DNA]</scope>
    <source>
        <strain evidence="3 4">DSM 44826</strain>
    </source>
</reference>
<evidence type="ECO:0000313" key="4">
    <source>
        <dbReference type="Proteomes" id="UP000317940"/>
    </source>
</evidence>
<keyword evidence="1 3" id="KW-0238">DNA-binding</keyword>
<dbReference type="InterPro" id="IPR047057">
    <property type="entry name" value="MerR_fam"/>
</dbReference>
<dbReference type="GO" id="GO:0003677">
    <property type="term" value="F:DNA binding"/>
    <property type="evidence" value="ECO:0007669"/>
    <property type="project" value="UniProtKB-KW"/>
</dbReference>
<keyword evidence="4" id="KW-1185">Reference proteome</keyword>
<dbReference type="GO" id="GO:0003700">
    <property type="term" value="F:DNA-binding transcription factor activity"/>
    <property type="evidence" value="ECO:0007669"/>
    <property type="project" value="InterPro"/>
</dbReference>
<feature type="domain" description="HTH merR-type" evidence="2">
    <location>
        <begin position="1"/>
        <end position="68"/>
    </location>
</feature>
<evidence type="ECO:0000313" key="3">
    <source>
        <dbReference type="EMBL" id="TWF96926.1"/>
    </source>
</evidence>
<dbReference type="Gene3D" id="1.10.1660.10">
    <property type="match status" value="1"/>
</dbReference>
<dbReference type="OrthoDB" id="3824912at2"/>
<name>A0A561UC49_9ACTN</name>
<gene>
    <name evidence="3" type="ORF">FHX73_11700</name>
</gene>
<dbReference type="PANTHER" id="PTHR30204:SF97">
    <property type="entry name" value="MERR FAMILY REGULATORY PROTEIN"/>
    <property type="match status" value="1"/>
</dbReference>
<dbReference type="RefSeq" id="WP_145903217.1">
    <property type="nucleotide sequence ID" value="NZ_BAAAMZ010000042.1"/>
</dbReference>
<dbReference type="SMART" id="SM00422">
    <property type="entry name" value="HTH_MERR"/>
    <property type="match status" value="1"/>
</dbReference>
<dbReference type="PANTHER" id="PTHR30204">
    <property type="entry name" value="REDOX-CYCLING DRUG-SENSING TRANSCRIPTIONAL ACTIVATOR SOXR"/>
    <property type="match status" value="1"/>
</dbReference>
<evidence type="ECO:0000259" key="2">
    <source>
        <dbReference type="PROSITE" id="PS50937"/>
    </source>
</evidence>
<dbReference type="InterPro" id="IPR009061">
    <property type="entry name" value="DNA-bd_dom_put_sf"/>
</dbReference>
<dbReference type="PRINTS" id="PR00040">
    <property type="entry name" value="HTHMERR"/>
</dbReference>
<evidence type="ECO:0000256" key="1">
    <source>
        <dbReference type="ARBA" id="ARBA00023125"/>
    </source>
</evidence>
<accession>A0A561UC49</accession>
<protein>
    <submittedName>
        <fullName evidence="3">DNA-binding transcriptional MerR regulator</fullName>
    </submittedName>
</protein>
<dbReference type="SUPFAM" id="SSF46955">
    <property type="entry name" value="Putative DNA-binding domain"/>
    <property type="match status" value="1"/>
</dbReference>